<dbReference type="Proteomes" id="UP001346149">
    <property type="component" value="Unassembled WGS sequence"/>
</dbReference>
<sequence>MIITSSPIISLRLFSLSPTKALLPDITVFHTDRIKSPLTDREWEWKRLRGGGRVMGRKERDLQPRFLSVRKFFLANRGFRVCLWEWGPSAISLPPFSFPDLIIQKRRSKLGI</sequence>
<accession>A0AAN7RFV4</accession>
<comment type="caution">
    <text evidence="1">The sequence shown here is derived from an EMBL/GenBank/DDBJ whole genome shotgun (WGS) entry which is preliminary data.</text>
</comment>
<evidence type="ECO:0000313" key="2">
    <source>
        <dbReference type="Proteomes" id="UP001346149"/>
    </source>
</evidence>
<evidence type="ECO:0000313" key="1">
    <source>
        <dbReference type="EMBL" id="KAK4801290.1"/>
    </source>
</evidence>
<reference evidence="1 2" key="1">
    <citation type="journal article" date="2023" name="Hortic Res">
        <title>Pangenome of water caltrop reveals structural variations and asymmetric subgenome divergence after allopolyploidization.</title>
        <authorList>
            <person name="Zhang X."/>
            <person name="Chen Y."/>
            <person name="Wang L."/>
            <person name="Yuan Y."/>
            <person name="Fang M."/>
            <person name="Shi L."/>
            <person name="Lu R."/>
            <person name="Comes H.P."/>
            <person name="Ma Y."/>
            <person name="Chen Y."/>
            <person name="Huang G."/>
            <person name="Zhou Y."/>
            <person name="Zheng Z."/>
            <person name="Qiu Y."/>
        </authorList>
    </citation>
    <scope>NUCLEOTIDE SEQUENCE [LARGE SCALE GENOMIC DNA]</scope>
    <source>
        <strain evidence="1">F231</strain>
    </source>
</reference>
<name>A0AAN7RFV4_TRANT</name>
<gene>
    <name evidence="1" type="ORF">SAY86_021777</name>
</gene>
<organism evidence="1 2">
    <name type="scientific">Trapa natans</name>
    <name type="common">Water chestnut</name>
    <dbReference type="NCBI Taxonomy" id="22666"/>
    <lineage>
        <taxon>Eukaryota</taxon>
        <taxon>Viridiplantae</taxon>
        <taxon>Streptophyta</taxon>
        <taxon>Embryophyta</taxon>
        <taxon>Tracheophyta</taxon>
        <taxon>Spermatophyta</taxon>
        <taxon>Magnoliopsida</taxon>
        <taxon>eudicotyledons</taxon>
        <taxon>Gunneridae</taxon>
        <taxon>Pentapetalae</taxon>
        <taxon>rosids</taxon>
        <taxon>malvids</taxon>
        <taxon>Myrtales</taxon>
        <taxon>Lythraceae</taxon>
        <taxon>Trapa</taxon>
    </lineage>
</organism>
<dbReference type="AlphaFoldDB" id="A0AAN7RFV4"/>
<dbReference type="EMBL" id="JAXQNO010000003">
    <property type="protein sequence ID" value="KAK4801290.1"/>
    <property type="molecule type" value="Genomic_DNA"/>
</dbReference>
<keyword evidence="2" id="KW-1185">Reference proteome</keyword>
<proteinExistence type="predicted"/>
<protein>
    <submittedName>
        <fullName evidence="1">Uncharacterized protein</fullName>
    </submittedName>
</protein>